<proteinExistence type="predicted"/>
<dbReference type="EMBL" id="JBJKFK010000411">
    <property type="protein sequence ID" value="KAL3317231.1"/>
    <property type="molecule type" value="Genomic_DNA"/>
</dbReference>
<protein>
    <submittedName>
        <fullName evidence="1">Uncharacterized protein</fullName>
    </submittedName>
</protein>
<organism evidence="1 2">
    <name type="scientific">Cichlidogyrus casuarinus</name>
    <dbReference type="NCBI Taxonomy" id="1844966"/>
    <lineage>
        <taxon>Eukaryota</taxon>
        <taxon>Metazoa</taxon>
        <taxon>Spiralia</taxon>
        <taxon>Lophotrochozoa</taxon>
        <taxon>Platyhelminthes</taxon>
        <taxon>Monogenea</taxon>
        <taxon>Monopisthocotylea</taxon>
        <taxon>Dactylogyridea</taxon>
        <taxon>Ancyrocephalidae</taxon>
        <taxon>Cichlidogyrus</taxon>
    </lineage>
</organism>
<accession>A0ABD2QER8</accession>
<name>A0ABD2QER8_9PLAT</name>
<dbReference type="Proteomes" id="UP001626550">
    <property type="component" value="Unassembled WGS sequence"/>
</dbReference>
<gene>
    <name evidence="1" type="ORF">Ciccas_004111</name>
</gene>
<comment type="caution">
    <text evidence="1">The sequence shown here is derived from an EMBL/GenBank/DDBJ whole genome shotgun (WGS) entry which is preliminary data.</text>
</comment>
<evidence type="ECO:0000313" key="1">
    <source>
        <dbReference type="EMBL" id="KAL3317231.1"/>
    </source>
</evidence>
<reference evidence="1 2" key="1">
    <citation type="submission" date="2024-11" db="EMBL/GenBank/DDBJ databases">
        <title>Adaptive evolution of stress response genes in parasites aligns with host niche diversity.</title>
        <authorList>
            <person name="Hahn C."/>
            <person name="Resl P."/>
        </authorList>
    </citation>
    <scope>NUCLEOTIDE SEQUENCE [LARGE SCALE GENOMIC DNA]</scope>
    <source>
        <strain evidence="1">EGGRZ-B1_66</strain>
        <tissue evidence="1">Body</tissue>
    </source>
</reference>
<sequence length="195" mass="21860">MFVHISTLRFIDSGFSRIRSGVASIDGSDLLVLSVLSSEPMLVLKFDDLLCPELWNSVIQGSLMKSNLIQHCLIFNRKSRKIHGYAPEGFTSSLEQNAVVLDLLEKNEDNDNYPDVVPFADLHFKIDETRKGGEMYAHTVDNPKNKKKESHPDLRAVFLLTAETVFMGTLANGNMAEAAIDLMQEMRKSIINQGM</sequence>
<dbReference type="AlphaFoldDB" id="A0ABD2QER8"/>
<keyword evidence="2" id="KW-1185">Reference proteome</keyword>
<evidence type="ECO:0000313" key="2">
    <source>
        <dbReference type="Proteomes" id="UP001626550"/>
    </source>
</evidence>